<gene>
    <name evidence="2" type="ORF">F511_13658</name>
</gene>
<evidence type="ECO:0000313" key="3">
    <source>
        <dbReference type="Proteomes" id="UP000250235"/>
    </source>
</evidence>
<dbReference type="AlphaFoldDB" id="A0A2Z7B4R7"/>
<name>A0A2Z7B4R7_9LAMI</name>
<dbReference type="OrthoDB" id="1304015at2759"/>
<keyword evidence="1" id="KW-0472">Membrane</keyword>
<feature type="transmembrane region" description="Helical" evidence="1">
    <location>
        <begin position="6"/>
        <end position="26"/>
    </location>
</feature>
<evidence type="ECO:0000313" key="2">
    <source>
        <dbReference type="EMBL" id="KZV28863.1"/>
    </source>
</evidence>
<dbReference type="PANTHER" id="PTHR38396">
    <property type="entry name" value="TRANSMEMBRANE PROTEIN"/>
    <property type="match status" value="1"/>
</dbReference>
<sequence>MNGRTYVLILFFWALLTIVTPMLIRLSASAKLSTRFDANNPHVYNKLNPAGEQRQVLLPRRALGNIRVSPSPAPVVESDFSENLLRHNHTAVGEIHKGPAIPKHQVSMKSIIFSG</sequence>
<proteinExistence type="predicted"/>
<accession>A0A2Z7B4R7</accession>
<reference evidence="2 3" key="1">
    <citation type="journal article" date="2015" name="Proc. Natl. Acad. Sci. U.S.A.">
        <title>The resurrection genome of Boea hygrometrica: A blueprint for survival of dehydration.</title>
        <authorList>
            <person name="Xiao L."/>
            <person name="Yang G."/>
            <person name="Zhang L."/>
            <person name="Yang X."/>
            <person name="Zhao S."/>
            <person name="Ji Z."/>
            <person name="Zhou Q."/>
            <person name="Hu M."/>
            <person name="Wang Y."/>
            <person name="Chen M."/>
            <person name="Xu Y."/>
            <person name="Jin H."/>
            <person name="Xiao X."/>
            <person name="Hu G."/>
            <person name="Bao F."/>
            <person name="Hu Y."/>
            <person name="Wan P."/>
            <person name="Li L."/>
            <person name="Deng X."/>
            <person name="Kuang T."/>
            <person name="Xiang C."/>
            <person name="Zhu J.K."/>
            <person name="Oliver M.J."/>
            <person name="He Y."/>
        </authorList>
    </citation>
    <scope>NUCLEOTIDE SEQUENCE [LARGE SCALE GENOMIC DNA]</scope>
    <source>
        <strain evidence="3">cv. XS01</strain>
    </source>
</reference>
<dbReference type="PANTHER" id="PTHR38396:SF1">
    <property type="entry name" value="TRANSMEMBRANE PROTEIN"/>
    <property type="match status" value="1"/>
</dbReference>
<keyword evidence="1" id="KW-0812">Transmembrane</keyword>
<organism evidence="2 3">
    <name type="scientific">Dorcoceras hygrometricum</name>
    <dbReference type="NCBI Taxonomy" id="472368"/>
    <lineage>
        <taxon>Eukaryota</taxon>
        <taxon>Viridiplantae</taxon>
        <taxon>Streptophyta</taxon>
        <taxon>Embryophyta</taxon>
        <taxon>Tracheophyta</taxon>
        <taxon>Spermatophyta</taxon>
        <taxon>Magnoliopsida</taxon>
        <taxon>eudicotyledons</taxon>
        <taxon>Gunneridae</taxon>
        <taxon>Pentapetalae</taxon>
        <taxon>asterids</taxon>
        <taxon>lamiids</taxon>
        <taxon>Lamiales</taxon>
        <taxon>Gesneriaceae</taxon>
        <taxon>Didymocarpoideae</taxon>
        <taxon>Trichosporeae</taxon>
        <taxon>Loxocarpinae</taxon>
        <taxon>Dorcoceras</taxon>
    </lineage>
</organism>
<dbReference type="Proteomes" id="UP000250235">
    <property type="component" value="Unassembled WGS sequence"/>
</dbReference>
<evidence type="ECO:0000256" key="1">
    <source>
        <dbReference type="SAM" id="Phobius"/>
    </source>
</evidence>
<keyword evidence="3" id="KW-1185">Reference proteome</keyword>
<dbReference type="EMBL" id="KV010000">
    <property type="protein sequence ID" value="KZV28863.1"/>
    <property type="molecule type" value="Genomic_DNA"/>
</dbReference>
<keyword evidence="1" id="KW-1133">Transmembrane helix</keyword>
<protein>
    <submittedName>
        <fullName evidence="2">Cyclin-dependent kinase inhibitor 1C</fullName>
    </submittedName>
</protein>